<keyword evidence="9 10" id="KW-0131">Cell cycle</keyword>
<gene>
    <name evidence="14" type="ORF">COU16_02075</name>
</gene>
<dbReference type="Pfam" id="PF18075">
    <property type="entry name" value="FtsX_ECD"/>
    <property type="match status" value="1"/>
</dbReference>
<evidence type="ECO:0000256" key="4">
    <source>
        <dbReference type="ARBA" id="ARBA00022475"/>
    </source>
</evidence>
<dbReference type="Gene3D" id="3.30.70.3040">
    <property type="match status" value="1"/>
</dbReference>
<reference evidence="15" key="1">
    <citation type="submission" date="2017-09" db="EMBL/GenBank/DDBJ databases">
        <title>Depth-based differentiation of microbial function through sediment-hosted aquifers and enrichment of novel symbionts in the deep terrestrial subsurface.</title>
        <authorList>
            <person name="Probst A.J."/>
            <person name="Ladd B."/>
            <person name="Jarett J.K."/>
            <person name="Geller-Mcgrath D.E."/>
            <person name="Sieber C.M.K."/>
            <person name="Emerson J.B."/>
            <person name="Anantharaman K."/>
            <person name="Thomas B.C."/>
            <person name="Malmstrom R."/>
            <person name="Stieglmeier M."/>
            <person name="Klingl A."/>
            <person name="Woyke T."/>
            <person name="Ryan C.M."/>
            <person name="Banfield J.F."/>
        </authorList>
    </citation>
    <scope>NUCLEOTIDE SEQUENCE [LARGE SCALE GENOMIC DNA]</scope>
</reference>
<feature type="transmembrane region" description="Helical" evidence="11">
    <location>
        <begin position="279"/>
        <end position="302"/>
    </location>
</feature>
<dbReference type="InterPro" id="IPR003838">
    <property type="entry name" value="ABC3_permease_C"/>
</dbReference>
<comment type="subcellular location">
    <subcellularLocation>
        <location evidence="1">Cell membrane</location>
        <topology evidence="1">Multi-pass membrane protein</topology>
    </subcellularLocation>
</comment>
<organism evidence="14 15">
    <name type="scientific">Candidatus Kaiserbacteria bacterium CG10_big_fil_rev_8_21_14_0_10_47_16</name>
    <dbReference type="NCBI Taxonomy" id="1974608"/>
    <lineage>
        <taxon>Bacteria</taxon>
        <taxon>Candidatus Kaiseribacteriota</taxon>
    </lineage>
</organism>
<evidence type="ECO:0000313" key="14">
    <source>
        <dbReference type="EMBL" id="PIR84359.1"/>
    </source>
</evidence>
<sequence>MSMWTGFKRMVHAGFIGFWRNAYVSLAAVFVMTVTLFVVGSVLLVGQLLNASLVEIRDKVDINVYMVPSAQEEDIVKLQTSLEALPDVREVTYTSREEALTAFQERHKDDELTIQALDELGDNPLGASLAIRAAETSQYEGIANFISDQQINEDPANPLIDRVNYFQNKEAIEKLTAIIGAVERGSYIAMIILVIATVLITLNTVRLAIFTSREEISVMRLVGASNMFIRGPFILQGIVYGIIAGVLTLLVLYPIVLWLGPATEGFFQFNIFSYYIGHFGYLFFVIVGSGIVLGALASILAITRYLRV</sequence>
<evidence type="ECO:0000256" key="1">
    <source>
        <dbReference type="ARBA" id="ARBA00004651"/>
    </source>
</evidence>
<dbReference type="InterPro" id="IPR004513">
    <property type="entry name" value="FtsX"/>
</dbReference>
<evidence type="ECO:0000256" key="6">
    <source>
        <dbReference type="ARBA" id="ARBA00022692"/>
    </source>
</evidence>
<dbReference type="Pfam" id="PF02687">
    <property type="entry name" value="FtsX"/>
    <property type="match status" value="1"/>
</dbReference>
<dbReference type="PANTHER" id="PTHR47755:SF1">
    <property type="entry name" value="CELL DIVISION PROTEIN FTSX"/>
    <property type="match status" value="1"/>
</dbReference>
<keyword evidence="5 10" id="KW-0132">Cell division</keyword>
<evidence type="ECO:0000256" key="3">
    <source>
        <dbReference type="ARBA" id="ARBA00021907"/>
    </source>
</evidence>
<evidence type="ECO:0000259" key="13">
    <source>
        <dbReference type="Pfam" id="PF18075"/>
    </source>
</evidence>
<name>A0A2H0UD73_9BACT</name>
<evidence type="ECO:0000256" key="5">
    <source>
        <dbReference type="ARBA" id="ARBA00022618"/>
    </source>
</evidence>
<feature type="domain" description="FtsX extracellular" evidence="13">
    <location>
        <begin position="60"/>
        <end position="149"/>
    </location>
</feature>
<dbReference type="EMBL" id="PFBI01000006">
    <property type="protein sequence ID" value="PIR84359.1"/>
    <property type="molecule type" value="Genomic_DNA"/>
</dbReference>
<keyword evidence="4 10" id="KW-1003">Cell membrane</keyword>
<feature type="transmembrane region" description="Helical" evidence="11">
    <location>
        <begin position="233"/>
        <end position="259"/>
    </location>
</feature>
<keyword evidence="6 11" id="KW-0812">Transmembrane</keyword>
<evidence type="ECO:0000259" key="12">
    <source>
        <dbReference type="Pfam" id="PF02687"/>
    </source>
</evidence>
<evidence type="ECO:0000256" key="9">
    <source>
        <dbReference type="ARBA" id="ARBA00023306"/>
    </source>
</evidence>
<dbReference type="AlphaFoldDB" id="A0A2H0UD73"/>
<proteinExistence type="inferred from homology"/>
<protein>
    <recommendedName>
        <fullName evidence="3 10">Cell division protein FtsX</fullName>
    </recommendedName>
</protein>
<evidence type="ECO:0000256" key="10">
    <source>
        <dbReference type="PIRNR" id="PIRNR003097"/>
    </source>
</evidence>
<evidence type="ECO:0000256" key="8">
    <source>
        <dbReference type="ARBA" id="ARBA00023136"/>
    </source>
</evidence>
<comment type="caution">
    <text evidence="14">The sequence shown here is derived from an EMBL/GenBank/DDBJ whole genome shotgun (WGS) entry which is preliminary data.</text>
</comment>
<feature type="domain" description="ABC3 transporter permease C-terminal" evidence="12">
    <location>
        <begin position="188"/>
        <end position="307"/>
    </location>
</feature>
<dbReference type="InterPro" id="IPR040690">
    <property type="entry name" value="FtsX_ECD"/>
</dbReference>
<feature type="transmembrane region" description="Helical" evidence="11">
    <location>
        <begin position="21"/>
        <end position="45"/>
    </location>
</feature>
<dbReference type="GO" id="GO:0005886">
    <property type="term" value="C:plasma membrane"/>
    <property type="evidence" value="ECO:0007669"/>
    <property type="project" value="UniProtKB-SubCell"/>
</dbReference>
<keyword evidence="7 11" id="KW-1133">Transmembrane helix</keyword>
<dbReference type="Proteomes" id="UP000229344">
    <property type="component" value="Unassembled WGS sequence"/>
</dbReference>
<evidence type="ECO:0000256" key="11">
    <source>
        <dbReference type="SAM" id="Phobius"/>
    </source>
</evidence>
<dbReference type="PIRSF" id="PIRSF003097">
    <property type="entry name" value="FtsX"/>
    <property type="match status" value="1"/>
</dbReference>
<accession>A0A2H0UD73</accession>
<evidence type="ECO:0000313" key="15">
    <source>
        <dbReference type="Proteomes" id="UP000229344"/>
    </source>
</evidence>
<evidence type="ECO:0000256" key="7">
    <source>
        <dbReference type="ARBA" id="ARBA00022989"/>
    </source>
</evidence>
<keyword evidence="8 10" id="KW-0472">Membrane</keyword>
<dbReference type="PANTHER" id="PTHR47755">
    <property type="entry name" value="CELL DIVISION PROTEIN FTSX"/>
    <property type="match status" value="1"/>
</dbReference>
<comment type="similarity">
    <text evidence="2 10">Belongs to the ABC-4 integral membrane protein family. FtsX subfamily.</text>
</comment>
<evidence type="ECO:0000256" key="2">
    <source>
        <dbReference type="ARBA" id="ARBA00007379"/>
    </source>
</evidence>
<dbReference type="GO" id="GO:0051301">
    <property type="term" value="P:cell division"/>
    <property type="evidence" value="ECO:0007669"/>
    <property type="project" value="UniProtKB-KW"/>
</dbReference>
<feature type="transmembrane region" description="Helical" evidence="11">
    <location>
        <begin position="187"/>
        <end position="212"/>
    </location>
</feature>